<keyword evidence="2" id="KW-1185">Reference proteome</keyword>
<dbReference type="HOGENOM" id="CLU_1820701_0_0_1"/>
<accession>W1PU34</accession>
<feature type="non-terminal residue" evidence="1">
    <location>
        <position position="142"/>
    </location>
</feature>
<protein>
    <submittedName>
        <fullName evidence="1">Uncharacterized protein</fullName>
    </submittedName>
</protein>
<evidence type="ECO:0000313" key="2">
    <source>
        <dbReference type="Proteomes" id="UP000017836"/>
    </source>
</evidence>
<name>W1PU34_AMBTC</name>
<dbReference type="AlphaFoldDB" id="W1PU34"/>
<reference evidence="2" key="1">
    <citation type="journal article" date="2013" name="Science">
        <title>The Amborella genome and the evolution of flowering plants.</title>
        <authorList>
            <consortium name="Amborella Genome Project"/>
        </authorList>
    </citation>
    <scope>NUCLEOTIDE SEQUENCE [LARGE SCALE GENOMIC DNA]</scope>
</reference>
<dbReference type="Proteomes" id="UP000017836">
    <property type="component" value="Unassembled WGS sequence"/>
</dbReference>
<proteinExistence type="predicted"/>
<organism evidence="1 2">
    <name type="scientific">Amborella trichopoda</name>
    <dbReference type="NCBI Taxonomy" id="13333"/>
    <lineage>
        <taxon>Eukaryota</taxon>
        <taxon>Viridiplantae</taxon>
        <taxon>Streptophyta</taxon>
        <taxon>Embryophyta</taxon>
        <taxon>Tracheophyta</taxon>
        <taxon>Spermatophyta</taxon>
        <taxon>Magnoliopsida</taxon>
        <taxon>Amborellales</taxon>
        <taxon>Amborellaceae</taxon>
        <taxon>Amborella</taxon>
    </lineage>
</organism>
<dbReference type="EMBL" id="KI392710">
    <property type="protein sequence ID" value="ERN11344.1"/>
    <property type="molecule type" value="Genomic_DNA"/>
</dbReference>
<dbReference type="Gramene" id="ERN11344">
    <property type="protein sequence ID" value="ERN11344"/>
    <property type="gene ID" value="AMTR_s00024p00251630"/>
</dbReference>
<evidence type="ECO:0000313" key="1">
    <source>
        <dbReference type="EMBL" id="ERN11344.1"/>
    </source>
</evidence>
<sequence length="142" mass="16104">MTKSGNVITGGKSGLHVEFEKVQSFSKDSAILVSKNKKMWAPNKNVTKPNPTVSISYQDLLGSVVITFRSVEDIVDFPIKDKGKKVAKDYCGNIEIRKVDKKDKKFQHEICIGKKKRMMAWRGQDGGYIKREEKDINGLRKK</sequence>
<gene>
    <name evidence="1" type="ORF">AMTR_s00024p00251630</name>
</gene>